<dbReference type="SUPFAM" id="SSF46689">
    <property type="entry name" value="Homeodomain-like"/>
    <property type="match status" value="1"/>
</dbReference>
<proteinExistence type="predicted"/>
<dbReference type="AlphaFoldDB" id="A0A250K3M0"/>
<keyword evidence="2 4" id="KW-0238">DNA-binding</keyword>
<dbReference type="OrthoDB" id="5431414at2"/>
<feature type="DNA-binding region" description="H-T-H motif" evidence="4">
    <location>
        <begin position="34"/>
        <end position="53"/>
    </location>
</feature>
<dbReference type="PANTHER" id="PTHR30055">
    <property type="entry name" value="HTH-TYPE TRANSCRIPTIONAL REGULATOR RUTR"/>
    <property type="match status" value="1"/>
</dbReference>
<dbReference type="KEGG" id="mmas:MYMAC_005992"/>
<dbReference type="Gene3D" id="1.10.357.10">
    <property type="entry name" value="Tetracycline Repressor, domain 2"/>
    <property type="match status" value="1"/>
</dbReference>
<dbReference type="EMBL" id="CP022203">
    <property type="protein sequence ID" value="ATB50337.1"/>
    <property type="molecule type" value="Genomic_DNA"/>
</dbReference>
<dbReference type="InterPro" id="IPR009057">
    <property type="entry name" value="Homeodomain-like_sf"/>
</dbReference>
<evidence type="ECO:0000313" key="6">
    <source>
        <dbReference type="EMBL" id="ATB50337.1"/>
    </source>
</evidence>
<sequence>MAGTRSEERDALRRAAILDAALECFLRFGYAKTSLDDIAKRANLSRPLLYLKFKNKEDIYAAVFESLFEARYPRVEQVLARPGTARDKLLQVYEIILLEPWALIAGAPMASEFYAACERLLPEVEARHRRRWLKYTQAVLASKPLSEVFMLAVDGLQSDLPAPRVLRQRLALLVERFTD</sequence>
<dbReference type="PANTHER" id="PTHR30055:SF234">
    <property type="entry name" value="HTH-TYPE TRANSCRIPTIONAL REGULATOR BETI"/>
    <property type="match status" value="1"/>
</dbReference>
<organism evidence="6 7">
    <name type="scientific">Corallococcus macrosporus DSM 14697</name>
    <dbReference type="NCBI Taxonomy" id="1189310"/>
    <lineage>
        <taxon>Bacteria</taxon>
        <taxon>Pseudomonadati</taxon>
        <taxon>Myxococcota</taxon>
        <taxon>Myxococcia</taxon>
        <taxon>Myxococcales</taxon>
        <taxon>Cystobacterineae</taxon>
        <taxon>Myxococcaceae</taxon>
        <taxon>Corallococcus</taxon>
    </lineage>
</organism>
<accession>A0A250K3M0</accession>
<evidence type="ECO:0000256" key="4">
    <source>
        <dbReference type="PROSITE-ProRule" id="PRU00335"/>
    </source>
</evidence>
<evidence type="ECO:0000256" key="2">
    <source>
        <dbReference type="ARBA" id="ARBA00023125"/>
    </source>
</evidence>
<dbReference type="Gene3D" id="1.10.10.60">
    <property type="entry name" value="Homeodomain-like"/>
    <property type="match status" value="1"/>
</dbReference>
<dbReference type="PRINTS" id="PR00455">
    <property type="entry name" value="HTHTETR"/>
</dbReference>
<evidence type="ECO:0000259" key="5">
    <source>
        <dbReference type="PROSITE" id="PS50977"/>
    </source>
</evidence>
<dbReference type="PROSITE" id="PS50977">
    <property type="entry name" value="HTH_TETR_2"/>
    <property type="match status" value="1"/>
</dbReference>
<reference evidence="6 7" key="1">
    <citation type="submission" date="2017-06" db="EMBL/GenBank/DDBJ databases">
        <title>Sequencing and comparative analysis of myxobacterial genomes.</title>
        <authorList>
            <person name="Rupp O."/>
            <person name="Goesmann A."/>
            <person name="Sogaard-Andersen L."/>
        </authorList>
    </citation>
    <scope>NUCLEOTIDE SEQUENCE [LARGE SCALE GENOMIC DNA]</scope>
    <source>
        <strain evidence="6 7">DSM 14697</strain>
    </source>
</reference>
<keyword evidence="1" id="KW-0805">Transcription regulation</keyword>
<dbReference type="GO" id="GO:0000976">
    <property type="term" value="F:transcription cis-regulatory region binding"/>
    <property type="evidence" value="ECO:0007669"/>
    <property type="project" value="TreeGrafter"/>
</dbReference>
<dbReference type="Proteomes" id="UP000217343">
    <property type="component" value="Chromosome"/>
</dbReference>
<keyword evidence="7" id="KW-1185">Reference proteome</keyword>
<dbReference type="GO" id="GO:0003700">
    <property type="term" value="F:DNA-binding transcription factor activity"/>
    <property type="evidence" value="ECO:0007669"/>
    <property type="project" value="TreeGrafter"/>
</dbReference>
<feature type="domain" description="HTH tetR-type" evidence="5">
    <location>
        <begin position="11"/>
        <end position="71"/>
    </location>
</feature>
<dbReference type="Pfam" id="PF00440">
    <property type="entry name" value="TetR_N"/>
    <property type="match status" value="1"/>
</dbReference>
<keyword evidence="3" id="KW-0804">Transcription</keyword>
<gene>
    <name evidence="6" type="ORF">MYMAC_005992</name>
</gene>
<name>A0A250K3M0_9BACT</name>
<dbReference type="InterPro" id="IPR050109">
    <property type="entry name" value="HTH-type_TetR-like_transc_reg"/>
</dbReference>
<dbReference type="RefSeq" id="WP_095960575.1">
    <property type="nucleotide sequence ID" value="NZ_CP022203.1"/>
</dbReference>
<protein>
    <submittedName>
        <fullName evidence="6">TetR family transcriptional regulator</fullName>
    </submittedName>
</protein>
<evidence type="ECO:0000313" key="7">
    <source>
        <dbReference type="Proteomes" id="UP000217343"/>
    </source>
</evidence>
<evidence type="ECO:0000256" key="1">
    <source>
        <dbReference type="ARBA" id="ARBA00023015"/>
    </source>
</evidence>
<dbReference type="InterPro" id="IPR001647">
    <property type="entry name" value="HTH_TetR"/>
</dbReference>
<evidence type="ECO:0000256" key="3">
    <source>
        <dbReference type="ARBA" id="ARBA00023163"/>
    </source>
</evidence>